<dbReference type="Gene3D" id="2.10.50.10">
    <property type="entry name" value="Tumor Necrosis Factor Receptor, subunit A, domain 2"/>
    <property type="match status" value="1"/>
</dbReference>
<evidence type="ECO:0000256" key="5">
    <source>
        <dbReference type="ARBA" id="ARBA00022840"/>
    </source>
</evidence>
<dbReference type="GO" id="GO:0007411">
    <property type="term" value="P:axon guidance"/>
    <property type="evidence" value="ECO:0007669"/>
    <property type="project" value="TreeGrafter"/>
</dbReference>
<evidence type="ECO:0000313" key="10">
    <source>
        <dbReference type="EMBL" id="KAK2162051.1"/>
    </source>
</evidence>
<evidence type="ECO:0000256" key="8">
    <source>
        <dbReference type="ARBA" id="ARBA00023170"/>
    </source>
</evidence>
<dbReference type="AlphaFoldDB" id="A0AAD9K008"/>
<dbReference type="GO" id="GO:0005005">
    <property type="term" value="F:transmembrane-ephrin receptor activity"/>
    <property type="evidence" value="ECO:0007669"/>
    <property type="project" value="TreeGrafter"/>
</dbReference>
<dbReference type="InterPro" id="IPR036116">
    <property type="entry name" value="FN3_sf"/>
</dbReference>
<gene>
    <name evidence="10" type="ORF">LSH36_105g04022</name>
</gene>
<sequence length="209" mass="23590">CDPGHYKWRTGSEACRVCPPYSDSSEPGAVECRCQNGYYRSLQDDKAMPCTKPPSDVRNLTVLYKDQSMINLTWYKPLDLGGRRDLYYRVECLDCGSLVTYKPGKTLTDTSLAWDPPNELHTDIDQYEIKYVMRSGSTGNHTYATRLNATVGSLSQETEYSFKRTPSPTKIVVFGRQNMILKLSGTWEGGNDLGHLANESSEVLFGYIR</sequence>
<keyword evidence="4" id="KW-0547">Nucleotide-binding</keyword>
<dbReference type="Proteomes" id="UP001208570">
    <property type="component" value="Unassembled WGS sequence"/>
</dbReference>
<keyword evidence="5" id="KW-0067">ATP-binding</keyword>
<evidence type="ECO:0000256" key="2">
    <source>
        <dbReference type="ARBA" id="ARBA00022692"/>
    </source>
</evidence>
<dbReference type="GO" id="GO:0005886">
    <property type="term" value="C:plasma membrane"/>
    <property type="evidence" value="ECO:0007669"/>
    <property type="project" value="TreeGrafter"/>
</dbReference>
<keyword evidence="7" id="KW-0472">Membrane</keyword>
<dbReference type="GO" id="GO:0005524">
    <property type="term" value="F:ATP binding"/>
    <property type="evidence" value="ECO:0007669"/>
    <property type="project" value="UniProtKB-KW"/>
</dbReference>
<dbReference type="PANTHER" id="PTHR46877:SF14">
    <property type="entry name" value="RECEPTOR PROTEIN-TYROSINE KINASE"/>
    <property type="match status" value="1"/>
</dbReference>
<proteinExistence type="predicted"/>
<protein>
    <recommendedName>
        <fullName evidence="9">Fibronectin type-III domain-containing protein</fullName>
    </recommendedName>
</protein>
<dbReference type="PANTHER" id="PTHR46877">
    <property type="entry name" value="EPH RECEPTOR A5"/>
    <property type="match status" value="1"/>
</dbReference>
<evidence type="ECO:0000313" key="11">
    <source>
        <dbReference type="Proteomes" id="UP001208570"/>
    </source>
</evidence>
<dbReference type="EMBL" id="JAODUP010000105">
    <property type="protein sequence ID" value="KAK2162051.1"/>
    <property type="molecule type" value="Genomic_DNA"/>
</dbReference>
<dbReference type="SUPFAM" id="SSF49265">
    <property type="entry name" value="Fibronectin type III"/>
    <property type="match status" value="1"/>
</dbReference>
<evidence type="ECO:0000256" key="1">
    <source>
        <dbReference type="ARBA" id="ARBA00004167"/>
    </source>
</evidence>
<feature type="domain" description="Fibronectin type-III" evidence="9">
    <location>
        <begin position="107"/>
        <end position="163"/>
    </location>
</feature>
<keyword evidence="2" id="KW-0812">Transmembrane</keyword>
<keyword evidence="6" id="KW-1133">Transmembrane helix</keyword>
<keyword evidence="3" id="KW-0677">Repeat</keyword>
<dbReference type="GO" id="GO:0030425">
    <property type="term" value="C:dendrite"/>
    <property type="evidence" value="ECO:0007669"/>
    <property type="project" value="TreeGrafter"/>
</dbReference>
<keyword evidence="8" id="KW-0675">Receptor</keyword>
<accession>A0AAD9K008</accession>
<dbReference type="Pfam" id="PF00041">
    <property type="entry name" value="fn3"/>
    <property type="match status" value="1"/>
</dbReference>
<dbReference type="FunFam" id="2.10.50.10:FF:000001">
    <property type="entry name" value="Ephrin type-A receptor 5"/>
    <property type="match status" value="1"/>
</dbReference>
<evidence type="ECO:0000256" key="4">
    <source>
        <dbReference type="ARBA" id="ARBA00022741"/>
    </source>
</evidence>
<comment type="caution">
    <text evidence="10">The sequence shown here is derived from an EMBL/GenBank/DDBJ whole genome shotgun (WGS) entry which is preliminary data.</text>
</comment>
<comment type="subcellular location">
    <subcellularLocation>
        <location evidence="1">Membrane</location>
        <topology evidence="1">Single-pass membrane protein</topology>
    </subcellularLocation>
</comment>
<name>A0AAD9K008_9ANNE</name>
<dbReference type="Gene3D" id="2.60.40.10">
    <property type="entry name" value="Immunoglobulins"/>
    <property type="match status" value="2"/>
</dbReference>
<evidence type="ECO:0000256" key="7">
    <source>
        <dbReference type="ARBA" id="ARBA00023136"/>
    </source>
</evidence>
<dbReference type="CDD" id="cd00063">
    <property type="entry name" value="FN3"/>
    <property type="match status" value="1"/>
</dbReference>
<evidence type="ECO:0000256" key="6">
    <source>
        <dbReference type="ARBA" id="ARBA00022989"/>
    </source>
</evidence>
<evidence type="ECO:0000256" key="3">
    <source>
        <dbReference type="ARBA" id="ARBA00022737"/>
    </source>
</evidence>
<dbReference type="InterPro" id="IPR003961">
    <property type="entry name" value="FN3_dom"/>
</dbReference>
<feature type="non-terminal residue" evidence="10">
    <location>
        <position position="1"/>
    </location>
</feature>
<dbReference type="InterPro" id="IPR013783">
    <property type="entry name" value="Ig-like_fold"/>
</dbReference>
<reference evidence="10" key="1">
    <citation type="journal article" date="2023" name="Mol. Biol. Evol.">
        <title>Third-Generation Sequencing Reveals the Adaptive Role of the Epigenome in Three Deep-Sea Polychaetes.</title>
        <authorList>
            <person name="Perez M."/>
            <person name="Aroh O."/>
            <person name="Sun Y."/>
            <person name="Lan Y."/>
            <person name="Juniper S.K."/>
            <person name="Young C.R."/>
            <person name="Angers B."/>
            <person name="Qian P.Y."/>
        </authorList>
    </citation>
    <scope>NUCLEOTIDE SEQUENCE</scope>
    <source>
        <strain evidence="10">P08H-3</strain>
    </source>
</reference>
<dbReference type="InterPro" id="IPR050449">
    <property type="entry name" value="Ephrin_rcpt_TKs"/>
</dbReference>
<keyword evidence="11" id="KW-1185">Reference proteome</keyword>
<evidence type="ECO:0000259" key="9">
    <source>
        <dbReference type="Pfam" id="PF00041"/>
    </source>
</evidence>
<organism evidence="10 11">
    <name type="scientific">Paralvinella palmiformis</name>
    <dbReference type="NCBI Taxonomy" id="53620"/>
    <lineage>
        <taxon>Eukaryota</taxon>
        <taxon>Metazoa</taxon>
        <taxon>Spiralia</taxon>
        <taxon>Lophotrochozoa</taxon>
        <taxon>Annelida</taxon>
        <taxon>Polychaeta</taxon>
        <taxon>Sedentaria</taxon>
        <taxon>Canalipalpata</taxon>
        <taxon>Terebellida</taxon>
        <taxon>Terebelliformia</taxon>
        <taxon>Alvinellidae</taxon>
        <taxon>Paralvinella</taxon>
    </lineage>
</organism>